<reference evidence="1 2" key="1">
    <citation type="journal article" date="2011" name="J. Bacteriol.">
        <title>Complete genome sequence of Burkholderia rhizoxinica, an endosymbiont of Rhizopus microsporus.</title>
        <authorList>
            <person name="Lackner G."/>
            <person name="Moebius N."/>
            <person name="Partida-Martinez L."/>
            <person name="Hertweck C."/>
        </authorList>
    </citation>
    <scope>NUCLEOTIDE SEQUENCE [LARGE SCALE GENOMIC DNA]</scope>
    <source>
        <strain evidence="2">DSM 19002 / CIP 109453 / HKI 454</strain>
    </source>
</reference>
<proteinExistence type="predicted"/>
<dbReference type="STRING" id="882378.RBRH_03870"/>
<name>E5ARW0_MYCRK</name>
<protein>
    <submittedName>
        <fullName evidence="1">Uncharacterized protein</fullName>
    </submittedName>
</protein>
<evidence type="ECO:0000313" key="2">
    <source>
        <dbReference type="Proteomes" id="UP000007437"/>
    </source>
</evidence>
<evidence type="ECO:0000313" key="1">
    <source>
        <dbReference type="EMBL" id="CBW75342.1"/>
    </source>
</evidence>
<dbReference type="Proteomes" id="UP000007437">
    <property type="component" value="Chromosome"/>
</dbReference>
<dbReference type="AlphaFoldDB" id="E5ARW0"/>
<sequence>MPLIALAAYFESHAWHLRVQNFFGSVGTRHGRFSSMVGMMKAGTHQLAGSVDVWLESGGVGHSETIRAERALSTAPGYCDEFKF</sequence>
<dbReference type="HOGENOM" id="CLU_2521298_0_0_4"/>
<accession>E5ARW0</accession>
<organism evidence="1 2">
    <name type="scientific">Mycetohabitans rhizoxinica (strain DSM 19002 / CIP 109453 / HKI 454)</name>
    <name type="common">Paraburkholderia rhizoxinica</name>
    <dbReference type="NCBI Taxonomy" id="882378"/>
    <lineage>
        <taxon>Bacteria</taxon>
        <taxon>Pseudomonadati</taxon>
        <taxon>Pseudomonadota</taxon>
        <taxon>Betaproteobacteria</taxon>
        <taxon>Burkholderiales</taxon>
        <taxon>Burkholderiaceae</taxon>
        <taxon>Mycetohabitans</taxon>
    </lineage>
</organism>
<dbReference type="KEGG" id="brh:RBRH_03870"/>
<gene>
    <name evidence="1" type="ordered locus">RBRH_03870</name>
</gene>
<dbReference type="EMBL" id="FR687359">
    <property type="protein sequence ID" value="CBW75342.1"/>
    <property type="molecule type" value="Genomic_DNA"/>
</dbReference>